<keyword evidence="5" id="KW-0677">Repeat</keyword>
<dbReference type="InterPro" id="IPR050107">
    <property type="entry name" value="ABC_carbohydrate_import_ATPase"/>
</dbReference>
<dbReference type="GO" id="GO:0005886">
    <property type="term" value="C:plasma membrane"/>
    <property type="evidence" value="ECO:0007669"/>
    <property type="project" value="UniProtKB-SubCell"/>
</dbReference>
<organism evidence="11 12">
    <name type="scientific">Luteibacter rhizovicinus</name>
    <dbReference type="NCBI Taxonomy" id="242606"/>
    <lineage>
        <taxon>Bacteria</taxon>
        <taxon>Pseudomonadati</taxon>
        <taxon>Pseudomonadota</taxon>
        <taxon>Gammaproteobacteria</taxon>
        <taxon>Lysobacterales</taxon>
        <taxon>Rhodanobacteraceae</taxon>
        <taxon>Luteibacter</taxon>
    </lineage>
</organism>
<dbReference type="PANTHER" id="PTHR43790">
    <property type="entry name" value="CARBOHYDRATE TRANSPORT ATP-BINDING PROTEIN MG119-RELATED"/>
    <property type="match status" value="1"/>
</dbReference>
<proteinExistence type="predicted"/>
<name>A0A4R3YKX9_9GAMM</name>
<dbReference type="InterPro" id="IPR027417">
    <property type="entry name" value="P-loop_NTPase"/>
</dbReference>
<comment type="caution">
    <text evidence="11">The sequence shown here is derived from an EMBL/GenBank/DDBJ whole genome shotgun (WGS) entry which is preliminary data.</text>
</comment>
<dbReference type="Gene3D" id="3.40.50.300">
    <property type="entry name" value="P-loop containing nucleotide triphosphate hydrolases"/>
    <property type="match status" value="2"/>
</dbReference>
<comment type="subcellular location">
    <subcellularLocation>
        <location evidence="1">Cell membrane</location>
        <topology evidence="1">Peripheral membrane protein</topology>
    </subcellularLocation>
</comment>
<feature type="domain" description="ABC transporter" evidence="10">
    <location>
        <begin position="6"/>
        <end position="242"/>
    </location>
</feature>
<keyword evidence="8" id="KW-1278">Translocase</keyword>
<dbReference type="CDD" id="cd03216">
    <property type="entry name" value="ABC_Carb_Monos_I"/>
    <property type="match status" value="1"/>
</dbReference>
<dbReference type="Pfam" id="PF00005">
    <property type="entry name" value="ABC_tran"/>
    <property type="match status" value="2"/>
</dbReference>
<keyword evidence="3" id="KW-1003">Cell membrane</keyword>
<reference evidence="11 12" key="1">
    <citation type="submission" date="2019-03" db="EMBL/GenBank/DDBJ databases">
        <title>Above-ground endophytic microbial communities from plants in different locations in the United States.</title>
        <authorList>
            <person name="Frank C."/>
        </authorList>
    </citation>
    <scope>NUCLEOTIDE SEQUENCE [LARGE SCALE GENOMIC DNA]</scope>
    <source>
        <strain evidence="11 12">LP_13_YM</strain>
    </source>
</reference>
<dbReference type="PROSITE" id="PS50893">
    <property type="entry name" value="ABC_TRANSPORTER_2"/>
    <property type="match status" value="2"/>
</dbReference>
<evidence type="ECO:0000256" key="7">
    <source>
        <dbReference type="ARBA" id="ARBA00022840"/>
    </source>
</evidence>
<dbReference type="CDD" id="cd03215">
    <property type="entry name" value="ABC_Carb_Monos_II"/>
    <property type="match status" value="1"/>
</dbReference>
<dbReference type="GO" id="GO:0016887">
    <property type="term" value="F:ATP hydrolysis activity"/>
    <property type="evidence" value="ECO:0007669"/>
    <property type="project" value="InterPro"/>
</dbReference>
<dbReference type="FunFam" id="3.40.50.300:FF:000127">
    <property type="entry name" value="Ribose import ATP-binding protein RbsA"/>
    <property type="match status" value="1"/>
</dbReference>
<keyword evidence="12" id="KW-1185">Reference proteome</keyword>
<evidence type="ECO:0000256" key="1">
    <source>
        <dbReference type="ARBA" id="ARBA00004202"/>
    </source>
</evidence>
<dbReference type="SUPFAM" id="SSF52540">
    <property type="entry name" value="P-loop containing nucleoside triphosphate hydrolases"/>
    <property type="match status" value="2"/>
</dbReference>
<dbReference type="PANTHER" id="PTHR43790:SF3">
    <property type="entry name" value="D-ALLOSE IMPORT ATP-BINDING PROTEIN ALSA-RELATED"/>
    <property type="match status" value="1"/>
</dbReference>
<evidence type="ECO:0000256" key="8">
    <source>
        <dbReference type="ARBA" id="ARBA00022967"/>
    </source>
</evidence>
<keyword evidence="2" id="KW-0813">Transport</keyword>
<evidence type="ECO:0000256" key="5">
    <source>
        <dbReference type="ARBA" id="ARBA00022737"/>
    </source>
</evidence>
<keyword evidence="4" id="KW-0762">Sugar transport</keyword>
<evidence type="ECO:0000313" key="12">
    <source>
        <dbReference type="Proteomes" id="UP000295645"/>
    </source>
</evidence>
<keyword evidence="7 11" id="KW-0067">ATP-binding</keyword>
<dbReference type="EMBL" id="SMCS01000006">
    <property type="protein sequence ID" value="TCV92861.1"/>
    <property type="molecule type" value="Genomic_DNA"/>
</dbReference>
<feature type="domain" description="ABC transporter" evidence="10">
    <location>
        <begin position="253"/>
        <end position="493"/>
    </location>
</feature>
<dbReference type="OrthoDB" id="9775490at2"/>
<dbReference type="AlphaFoldDB" id="A0A4R3YKX9"/>
<dbReference type="SMART" id="SM00382">
    <property type="entry name" value="AAA"/>
    <property type="match status" value="2"/>
</dbReference>
<accession>A0A4R3YKX9</accession>
<evidence type="ECO:0000256" key="3">
    <source>
        <dbReference type="ARBA" id="ARBA00022475"/>
    </source>
</evidence>
<dbReference type="InterPro" id="IPR003439">
    <property type="entry name" value="ABC_transporter-like_ATP-bd"/>
</dbReference>
<dbReference type="GO" id="GO:0005524">
    <property type="term" value="F:ATP binding"/>
    <property type="evidence" value="ECO:0007669"/>
    <property type="project" value="UniProtKB-KW"/>
</dbReference>
<evidence type="ECO:0000256" key="9">
    <source>
        <dbReference type="ARBA" id="ARBA00023136"/>
    </source>
</evidence>
<evidence type="ECO:0000256" key="2">
    <source>
        <dbReference type="ARBA" id="ARBA00022448"/>
    </source>
</evidence>
<evidence type="ECO:0000313" key="11">
    <source>
        <dbReference type="EMBL" id="TCV92861.1"/>
    </source>
</evidence>
<keyword evidence="9" id="KW-0472">Membrane</keyword>
<dbReference type="Proteomes" id="UP000295645">
    <property type="component" value="Unassembled WGS sequence"/>
</dbReference>
<evidence type="ECO:0000256" key="6">
    <source>
        <dbReference type="ARBA" id="ARBA00022741"/>
    </source>
</evidence>
<sequence length="493" mass="53623">MDAPLIRMEGIHKAFGPVKVLEGVDFELLSGEVHALMGENGAGKSTLMKILTGIYAPDEGRILVDGKPVTITTPADAERYGIAIIHQELNLIPSLTIADNLFLGRELHRFGLLDRKAMRERAKEWLARIGMSALDPDTRIEKLSVGQQQMVEIARAIGQNARAIIMDEPTAALTERETTTLFALIRDLRTQGAGIVYVSHRMEEIFALCDRISVLRDGKFVGTRPVPGLELDEVVRMMVGRTLEARFPKRTSTPGEVLLKVEGIGDGAVHDVSFDLRAGEVLGVAGLMGAGRTELARLLFGIDKPTQGRVLLDGKPLTARSPNEAIHAGFGFVTEDRKALGLVLDMSLRENVSLPKVPAHAGLVDRGSEKKQTRGLIDQLKIRTRDMELDVRALSGGNQQKVVLAKWLALKPRVLILDEPTRGVDVGGKAEIYHIINQLAEQGVAILMISSELPEVLAMSDRILVMHEGHATALLDAATATQETIMRAATGGK</sequence>
<evidence type="ECO:0000259" key="10">
    <source>
        <dbReference type="PROSITE" id="PS50893"/>
    </source>
</evidence>
<dbReference type="PROSITE" id="PS00211">
    <property type="entry name" value="ABC_TRANSPORTER_1"/>
    <property type="match status" value="2"/>
</dbReference>
<evidence type="ECO:0000256" key="4">
    <source>
        <dbReference type="ARBA" id="ARBA00022597"/>
    </source>
</evidence>
<protein>
    <submittedName>
        <fullName evidence="11">Ribose ABC transporter ATP-binding protein</fullName>
    </submittedName>
</protein>
<dbReference type="RefSeq" id="WP_132145622.1">
    <property type="nucleotide sequence ID" value="NZ_SMCS01000006.1"/>
</dbReference>
<keyword evidence="6" id="KW-0547">Nucleotide-binding</keyword>
<gene>
    <name evidence="11" type="ORF">EC912_106200</name>
</gene>
<dbReference type="InterPro" id="IPR017871">
    <property type="entry name" value="ABC_transporter-like_CS"/>
</dbReference>
<dbReference type="InterPro" id="IPR003593">
    <property type="entry name" value="AAA+_ATPase"/>
</dbReference>